<feature type="transmembrane region" description="Helical" evidence="1">
    <location>
        <begin position="69"/>
        <end position="87"/>
    </location>
</feature>
<dbReference type="InterPro" id="IPR016024">
    <property type="entry name" value="ARM-type_fold"/>
</dbReference>
<dbReference type="Gene3D" id="1.25.10.10">
    <property type="entry name" value="Leucine-rich Repeat Variant"/>
    <property type="match status" value="1"/>
</dbReference>
<dbReference type="InParanoid" id="A2DB90"/>
<name>A2DB90_TRIV3</name>
<dbReference type="InterPro" id="IPR011989">
    <property type="entry name" value="ARM-like"/>
</dbReference>
<keyword evidence="1" id="KW-1133">Transmembrane helix</keyword>
<accession>A2DB90</accession>
<keyword evidence="1" id="KW-0472">Membrane</keyword>
<dbReference type="SMR" id="A2DB90"/>
<evidence type="ECO:0000313" key="2">
    <source>
        <dbReference type="EMBL" id="EAY22420.1"/>
    </source>
</evidence>
<dbReference type="Proteomes" id="UP000001542">
    <property type="component" value="Unassembled WGS sequence"/>
</dbReference>
<sequence length="516" mass="60982">MDVFLEEQRLKKLREDSVIGKGLQKDLECRNSDERQLDFGIYSLNNSIDQILSIFEENPEDENALFENFVIFYVELTGFIGYIEIFISKYQYIPATTFRNSNIHDKFLNLLHYNLPISIINQILFIFSQYYFRNEHLIRIIMSTNYSEYVFQSIFNNTANYSTYRYIVSSIDRLAANNYDMYKYIVDNDLVSKIFEWKGILENALKNQTEEPHEPEENQNAYETRAQPLIDENDIIWFNISFTNIISALFRITEAISYASDLIPKLRDFLTIPNPIIICNIFRAIRYSIKISPAQRDHFYTYNYDRDIIDFIKNPKDFSNFDVDIEAFMALCFLCQNDDAACERYLTVDFFTSLVRLTNNNPRDLDPFLFNLSMLVIENDSVISNFVFSQLFESVCNLFQSEAFVVRIDSLMVLTAILKKSQDFDILNTILHTNILDCFEIMESVDDKSSIIYFQEAIENVLNYSLRNNKDDWIEMIKEREFIYPLVQEQLENEDPEIQWHAENLINLFEEIGVTD</sequence>
<reference evidence="2" key="1">
    <citation type="submission" date="2006-10" db="EMBL/GenBank/DDBJ databases">
        <authorList>
            <person name="Amadeo P."/>
            <person name="Zhao Q."/>
            <person name="Wortman J."/>
            <person name="Fraser-Liggett C."/>
            <person name="Carlton J."/>
        </authorList>
    </citation>
    <scope>NUCLEOTIDE SEQUENCE</scope>
    <source>
        <strain evidence="2">G3</strain>
    </source>
</reference>
<protein>
    <submittedName>
        <fullName evidence="2">Uncharacterized protein</fullName>
    </submittedName>
</protein>
<dbReference type="VEuPathDB" id="TrichDB:TVAG_378990"/>
<dbReference type="SUPFAM" id="SSF48371">
    <property type="entry name" value="ARM repeat"/>
    <property type="match status" value="1"/>
</dbReference>
<proteinExistence type="predicted"/>
<dbReference type="RefSeq" id="XP_001583406.1">
    <property type="nucleotide sequence ID" value="XM_001583356.1"/>
</dbReference>
<evidence type="ECO:0000313" key="3">
    <source>
        <dbReference type="Proteomes" id="UP000001542"/>
    </source>
</evidence>
<keyword evidence="3" id="KW-1185">Reference proteome</keyword>
<organism evidence="2 3">
    <name type="scientific">Trichomonas vaginalis (strain ATCC PRA-98 / G3)</name>
    <dbReference type="NCBI Taxonomy" id="412133"/>
    <lineage>
        <taxon>Eukaryota</taxon>
        <taxon>Metamonada</taxon>
        <taxon>Parabasalia</taxon>
        <taxon>Trichomonadida</taxon>
        <taxon>Trichomonadidae</taxon>
        <taxon>Trichomonas</taxon>
    </lineage>
</organism>
<keyword evidence="1" id="KW-0812">Transmembrane</keyword>
<dbReference type="AlphaFoldDB" id="A2DB90"/>
<dbReference type="EMBL" id="DS113184">
    <property type="protein sequence ID" value="EAY22420.1"/>
    <property type="molecule type" value="Genomic_DNA"/>
</dbReference>
<evidence type="ECO:0000256" key="1">
    <source>
        <dbReference type="SAM" id="Phobius"/>
    </source>
</evidence>
<dbReference type="KEGG" id="tva:5467975"/>
<dbReference type="VEuPathDB" id="TrichDB:TVAGG3_0508860"/>
<feature type="transmembrane region" description="Helical" evidence="1">
    <location>
        <begin position="107"/>
        <end position="132"/>
    </location>
</feature>
<gene>
    <name evidence="2" type="ORF">TVAG_378990</name>
</gene>
<reference evidence="2" key="2">
    <citation type="journal article" date="2007" name="Science">
        <title>Draft genome sequence of the sexually transmitted pathogen Trichomonas vaginalis.</title>
        <authorList>
            <person name="Carlton J.M."/>
            <person name="Hirt R.P."/>
            <person name="Silva J.C."/>
            <person name="Delcher A.L."/>
            <person name="Schatz M."/>
            <person name="Zhao Q."/>
            <person name="Wortman J.R."/>
            <person name="Bidwell S.L."/>
            <person name="Alsmark U.C.M."/>
            <person name="Besteiro S."/>
            <person name="Sicheritz-Ponten T."/>
            <person name="Noel C.J."/>
            <person name="Dacks J.B."/>
            <person name="Foster P.G."/>
            <person name="Simillion C."/>
            <person name="Van de Peer Y."/>
            <person name="Miranda-Saavedra D."/>
            <person name="Barton G.J."/>
            <person name="Westrop G.D."/>
            <person name="Mueller S."/>
            <person name="Dessi D."/>
            <person name="Fiori P.L."/>
            <person name="Ren Q."/>
            <person name="Paulsen I."/>
            <person name="Zhang H."/>
            <person name="Bastida-Corcuera F.D."/>
            <person name="Simoes-Barbosa A."/>
            <person name="Brown M.T."/>
            <person name="Hayes R.D."/>
            <person name="Mukherjee M."/>
            <person name="Okumura C.Y."/>
            <person name="Schneider R."/>
            <person name="Smith A.J."/>
            <person name="Vanacova S."/>
            <person name="Villalvazo M."/>
            <person name="Haas B.J."/>
            <person name="Pertea M."/>
            <person name="Feldblyum T.V."/>
            <person name="Utterback T.R."/>
            <person name="Shu C.L."/>
            <person name="Osoegawa K."/>
            <person name="de Jong P.J."/>
            <person name="Hrdy I."/>
            <person name="Horvathova L."/>
            <person name="Zubacova Z."/>
            <person name="Dolezal P."/>
            <person name="Malik S.B."/>
            <person name="Logsdon J.M. Jr."/>
            <person name="Henze K."/>
            <person name="Gupta A."/>
            <person name="Wang C.C."/>
            <person name="Dunne R.L."/>
            <person name="Upcroft J.A."/>
            <person name="Upcroft P."/>
            <person name="White O."/>
            <person name="Salzberg S.L."/>
            <person name="Tang P."/>
            <person name="Chiu C.-H."/>
            <person name="Lee Y.-S."/>
            <person name="Embley T.M."/>
            <person name="Coombs G.H."/>
            <person name="Mottram J.C."/>
            <person name="Tachezy J."/>
            <person name="Fraser-Liggett C.M."/>
            <person name="Johnson P.J."/>
        </authorList>
    </citation>
    <scope>NUCLEOTIDE SEQUENCE [LARGE SCALE GENOMIC DNA]</scope>
    <source>
        <strain evidence="2">G3</strain>
    </source>
</reference>